<dbReference type="AlphaFoldDB" id="A0A7J6WIJ7"/>
<sequence length="236" mass="26317">MAANNLHQGRYTDLSTSVSFRRRANAEETTMRNTIIMAVLADAFVMGFVGFYYGYGKDYFENENDILVLAKFAAMGGAMSIGFLYYGIFQKCSNLVVRWVNSKTPKGWALAVVVSSISDIFTGIHTEKLVIILMAIVLAWVPRYRLFFKRDETAVFDGLLLGFSKLVVLYGIEHSWLKVTMCCLVLAMAVYCKKIEHMAPTNEMGQFWSVHQGGAAEGVTLEDLIGAVEPDDDDTV</sequence>
<evidence type="ECO:0000256" key="1">
    <source>
        <dbReference type="SAM" id="Phobius"/>
    </source>
</evidence>
<protein>
    <submittedName>
        <fullName evidence="2">Uncharacterized protein</fullName>
    </submittedName>
</protein>
<dbReference type="OrthoDB" id="10598476at2759"/>
<keyword evidence="1" id="KW-0472">Membrane</keyword>
<gene>
    <name evidence="2" type="ORF">FRX31_013216</name>
</gene>
<evidence type="ECO:0000313" key="2">
    <source>
        <dbReference type="EMBL" id="KAF5197191.1"/>
    </source>
</evidence>
<dbReference type="EMBL" id="JABWDY010014994">
    <property type="protein sequence ID" value="KAF5197191.1"/>
    <property type="molecule type" value="Genomic_DNA"/>
</dbReference>
<proteinExistence type="predicted"/>
<feature type="transmembrane region" description="Helical" evidence="1">
    <location>
        <begin position="108"/>
        <end position="141"/>
    </location>
</feature>
<feature type="transmembrane region" description="Helical" evidence="1">
    <location>
        <begin position="66"/>
        <end position="88"/>
    </location>
</feature>
<name>A0A7J6WIJ7_THATH</name>
<feature type="transmembrane region" description="Helical" evidence="1">
    <location>
        <begin position="176"/>
        <end position="192"/>
    </location>
</feature>
<keyword evidence="3" id="KW-1185">Reference proteome</keyword>
<comment type="caution">
    <text evidence="2">The sequence shown here is derived from an EMBL/GenBank/DDBJ whole genome shotgun (WGS) entry which is preliminary data.</text>
</comment>
<feature type="transmembrane region" description="Helical" evidence="1">
    <location>
        <begin position="35"/>
        <end position="54"/>
    </location>
</feature>
<evidence type="ECO:0000313" key="3">
    <source>
        <dbReference type="Proteomes" id="UP000554482"/>
    </source>
</evidence>
<reference evidence="2 3" key="1">
    <citation type="submission" date="2020-06" db="EMBL/GenBank/DDBJ databases">
        <title>Transcriptomic and genomic resources for Thalictrum thalictroides and T. hernandezii: Facilitating candidate gene discovery in an emerging model plant lineage.</title>
        <authorList>
            <person name="Arias T."/>
            <person name="Riano-Pachon D.M."/>
            <person name="Di Stilio V.S."/>
        </authorList>
    </citation>
    <scope>NUCLEOTIDE SEQUENCE [LARGE SCALE GENOMIC DNA]</scope>
    <source>
        <strain evidence="3">cv. WT478/WT964</strain>
        <tissue evidence="2">Leaves</tissue>
    </source>
</reference>
<accession>A0A7J6WIJ7</accession>
<keyword evidence="1" id="KW-1133">Transmembrane helix</keyword>
<keyword evidence="1" id="KW-0812">Transmembrane</keyword>
<organism evidence="2 3">
    <name type="scientific">Thalictrum thalictroides</name>
    <name type="common">Rue-anemone</name>
    <name type="synonym">Anemone thalictroides</name>
    <dbReference type="NCBI Taxonomy" id="46969"/>
    <lineage>
        <taxon>Eukaryota</taxon>
        <taxon>Viridiplantae</taxon>
        <taxon>Streptophyta</taxon>
        <taxon>Embryophyta</taxon>
        <taxon>Tracheophyta</taxon>
        <taxon>Spermatophyta</taxon>
        <taxon>Magnoliopsida</taxon>
        <taxon>Ranunculales</taxon>
        <taxon>Ranunculaceae</taxon>
        <taxon>Thalictroideae</taxon>
        <taxon>Thalictrum</taxon>
    </lineage>
</organism>
<dbReference type="Proteomes" id="UP000554482">
    <property type="component" value="Unassembled WGS sequence"/>
</dbReference>